<dbReference type="SMART" id="SM00280">
    <property type="entry name" value="KAZAL"/>
    <property type="match status" value="1"/>
</dbReference>
<evidence type="ECO:0000313" key="3">
    <source>
        <dbReference type="EMBL" id="CAH2246267.1"/>
    </source>
</evidence>
<dbReference type="Proteomes" id="UP000838756">
    <property type="component" value="Unassembled WGS sequence"/>
</dbReference>
<dbReference type="InterPro" id="IPR036058">
    <property type="entry name" value="Kazal_dom_sf"/>
</dbReference>
<dbReference type="AlphaFoldDB" id="A0A8S4S219"/>
<gene>
    <name evidence="3" type="primary">jg3714</name>
    <name evidence="3" type="ORF">PAEG_LOCUS21342</name>
</gene>
<evidence type="ECO:0000313" key="4">
    <source>
        <dbReference type="Proteomes" id="UP000838756"/>
    </source>
</evidence>
<reference evidence="3" key="1">
    <citation type="submission" date="2022-03" db="EMBL/GenBank/DDBJ databases">
        <authorList>
            <person name="Lindestad O."/>
        </authorList>
    </citation>
    <scope>NUCLEOTIDE SEQUENCE</scope>
</reference>
<dbReference type="PROSITE" id="PS00282">
    <property type="entry name" value="KAZAL_1"/>
    <property type="match status" value="1"/>
</dbReference>
<dbReference type="InterPro" id="IPR002350">
    <property type="entry name" value="Kazal_dom"/>
</dbReference>
<accession>A0A8S4S219</accession>
<dbReference type="EMBL" id="CAKXAJ010025929">
    <property type="protein sequence ID" value="CAH2246267.1"/>
    <property type="molecule type" value="Genomic_DNA"/>
</dbReference>
<feature type="signal peptide" evidence="1">
    <location>
        <begin position="1"/>
        <end position="18"/>
    </location>
</feature>
<keyword evidence="1" id="KW-0732">Signal</keyword>
<dbReference type="Gene3D" id="3.30.60.30">
    <property type="match status" value="1"/>
</dbReference>
<feature type="domain" description="Kazal-like" evidence="2">
    <location>
        <begin position="26"/>
        <end position="79"/>
    </location>
</feature>
<sequence length="90" mass="9939">MDCRIVLFLAMAVASVLCAPEHPAPWTRPPLCPCGRIYDPVCGSDEKVYSNMCEFECAASFYAIFGADLHVEHLAKCEGLDETAKKLKRS</sequence>
<name>A0A8S4S219_9NEOP</name>
<dbReference type="SUPFAM" id="SSF100895">
    <property type="entry name" value="Kazal-type serine protease inhibitors"/>
    <property type="match status" value="1"/>
</dbReference>
<keyword evidence="4" id="KW-1185">Reference proteome</keyword>
<feature type="chain" id="PRO_5035827426" evidence="1">
    <location>
        <begin position="19"/>
        <end position="90"/>
    </location>
</feature>
<dbReference type="CDD" id="cd00104">
    <property type="entry name" value="KAZAL_FS"/>
    <property type="match status" value="1"/>
</dbReference>
<protein>
    <submittedName>
        <fullName evidence="3">Jg3714 protein</fullName>
    </submittedName>
</protein>
<dbReference type="OrthoDB" id="328123at2759"/>
<comment type="caution">
    <text evidence="3">The sequence shown here is derived from an EMBL/GenBank/DDBJ whole genome shotgun (WGS) entry which is preliminary data.</text>
</comment>
<dbReference type="Pfam" id="PF00050">
    <property type="entry name" value="Kazal_1"/>
    <property type="match status" value="1"/>
</dbReference>
<organism evidence="3 4">
    <name type="scientific">Pararge aegeria aegeria</name>
    <dbReference type="NCBI Taxonomy" id="348720"/>
    <lineage>
        <taxon>Eukaryota</taxon>
        <taxon>Metazoa</taxon>
        <taxon>Ecdysozoa</taxon>
        <taxon>Arthropoda</taxon>
        <taxon>Hexapoda</taxon>
        <taxon>Insecta</taxon>
        <taxon>Pterygota</taxon>
        <taxon>Neoptera</taxon>
        <taxon>Endopterygota</taxon>
        <taxon>Lepidoptera</taxon>
        <taxon>Glossata</taxon>
        <taxon>Ditrysia</taxon>
        <taxon>Papilionoidea</taxon>
        <taxon>Nymphalidae</taxon>
        <taxon>Satyrinae</taxon>
        <taxon>Satyrini</taxon>
        <taxon>Parargina</taxon>
        <taxon>Pararge</taxon>
    </lineage>
</organism>
<dbReference type="PROSITE" id="PS51465">
    <property type="entry name" value="KAZAL_2"/>
    <property type="match status" value="1"/>
</dbReference>
<evidence type="ECO:0000259" key="2">
    <source>
        <dbReference type="PROSITE" id="PS51465"/>
    </source>
</evidence>
<evidence type="ECO:0000256" key="1">
    <source>
        <dbReference type="SAM" id="SignalP"/>
    </source>
</evidence>
<proteinExistence type="predicted"/>